<keyword evidence="7" id="KW-0807">Transducer</keyword>
<evidence type="ECO:0000256" key="4">
    <source>
        <dbReference type="ARBA" id="ARBA00022989"/>
    </source>
</evidence>
<keyword evidence="2" id="KW-1003">Cell membrane</keyword>
<dbReference type="Gene3D" id="1.20.1070.10">
    <property type="entry name" value="Rhodopsin 7-helix transmembrane proteins"/>
    <property type="match status" value="2"/>
</dbReference>
<keyword evidence="7" id="KW-0297">G-protein coupled receptor</keyword>
<dbReference type="PANTHER" id="PTHR24241">
    <property type="entry name" value="NEUROPEPTIDE RECEPTOR-RELATED G-PROTEIN COUPLED RECEPTOR"/>
    <property type="match status" value="1"/>
</dbReference>
<evidence type="ECO:0000259" key="9">
    <source>
        <dbReference type="PROSITE" id="PS50262"/>
    </source>
</evidence>
<gene>
    <name evidence="10" type="ORF">GPM918_LOCUS6993</name>
    <name evidence="11" type="ORF">SRO942_LOCUS6993</name>
</gene>
<keyword evidence="5 8" id="KW-0472">Membrane</keyword>
<keyword evidence="3 7" id="KW-0812">Transmembrane</keyword>
<sequence length="468" mass="53761">MNQTFSNLTFSFQIPQFDPKLKFVEQVVLTTIFISALIGNIFVLTLILRNKHRRFTRMPFFILNLTIADILVALFCVFPMLIWKSTTTFFGGDILCRVMAFIMLTVTYISVYTLVLMAIDRYKAIVYPLTTYTWTARSGLFHIIFVWCLSFLLATPQLFIFGVGIHPAYINNPNAKLSCVAKFPVNDPKWELTYIIWTNIAQFIIPVSVLLFCYGSIYLLVSKNFSMRRLIHTKNNSFNASTNHLSINNKSSTIFNHLIGTHIHVNYHSAASRCFRQQPPHVLNSRCPTVDCIPNSANGDSFDRTVTYHKNQHRKNVYIRDAMYPVVIRLSRQSNISVESADAYPRQHCANFLSRARLKTIKLTFIVVILYIICSTPFYVGSIIMTLNNKFISKKTANWLYTIFSLMLNLNSCSNPVIYLTLSGGLFSFRPKKHYRPVQNIIFQFGMDNSMIPVLAYDFVACLAYLQA</sequence>
<feature type="transmembrane region" description="Helical" evidence="8">
    <location>
        <begin position="363"/>
        <end position="387"/>
    </location>
</feature>
<dbReference type="PANTHER" id="PTHR24241:SF161">
    <property type="entry name" value="G-PROTEIN COUPLED RECEPTORS FAMILY 1 PROFILE DOMAIN-CONTAINING PROTEIN"/>
    <property type="match status" value="1"/>
</dbReference>
<dbReference type="GO" id="GO:0005886">
    <property type="term" value="C:plasma membrane"/>
    <property type="evidence" value="ECO:0007669"/>
    <property type="project" value="UniProtKB-SubCell"/>
</dbReference>
<dbReference type="GO" id="GO:0005000">
    <property type="term" value="F:vasopressin receptor activity"/>
    <property type="evidence" value="ECO:0007669"/>
    <property type="project" value="TreeGrafter"/>
</dbReference>
<evidence type="ECO:0000256" key="8">
    <source>
        <dbReference type="SAM" id="Phobius"/>
    </source>
</evidence>
<keyword evidence="4 8" id="KW-1133">Transmembrane helix</keyword>
<evidence type="ECO:0000313" key="10">
    <source>
        <dbReference type="EMBL" id="CAF0868904.1"/>
    </source>
</evidence>
<dbReference type="SUPFAM" id="SSF81321">
    <property type="entry name" value="Family A G protein-coupled receptor-like"/>
    <property type="match status" value="1"/>
</dbReference>
<dbReference type="EMBL" id="CAJOBC010001111">
    <property type="protein sequence ID" value="CAF3656365.1"/>
    <property type="molecule type" value="Genomic_DNA"/>
</dbReference>
<feature type="transmembrane region" description="Helical" evidence="8">
    <location>
        <begin position="60"/>
        <end position="82"/>
    </location>
</feature>
<protein>
    <recommendedName>
        <fullName evidence="9">G-protein coupled receptors family 1 profile domain-containing protein</fullName>
    </recommendedName>
</protein>
<feature type="transmembrane region" description="Helical" evidence="8">
    <location>
        <begin position="194"/>
        <end position="221"/>
    </location>
</feature>
<feature type="transmembrane region" description="Helical" evidence="8">
    <location>
        <begin position="399"/>
        <end position="429"/>
    </location>
</feature>
<comment type="similarity">
    <text evidence="7">Belongs to the G-protein coupled receptor 1 family.</text>
</comment>
<dbReference type="Pfam" id="PF00001">
    <property type="entry name" value="7tm_1"/>
    <property type="match status" value="1"/>
</dbReference>
<evidence type="ECO:0000313" key="11">
    <source>
        <dbReference type="EMBL" id="CAF3656365.1"/>
    </source>
</evidence>
<dbReference type="PRINTS" id="PR00237">
    <property type="entry name" value="GPCRRHODOPSN"/>
</dbReference>
<dbReference type="EMBL" id="CAJNOQ010001111">
    <property type="protein sequence ID" value="CAF0868904.1"/>
    <property type="molecule type" value="Genomic_DNA"/>
</dbReference>
<feature type="domain" description="G-protein coupled receptors family 1 profile" evidence="9">
    <location>
        <begin position="39"/>
        <end position="419"/>
    </location>
</feature>
<keyword evidence="6 7" id="KW-0675">Receptor</keyword>
<comment type="caution">
    <text evidence="10">The sequence shown here is derived from an EMBL/GenBank/DDBJ whole genome shotgun (WGS) entry which is preliminary data.</text>
</comment>
<dbReference type="GO" id="GO:0032870">
    <property type="term" value="P:cellular response to hormone stimulus"/>
    <property type="evidence" value="ECO:0007669"/>
    <property type="project" value="TreeGrafter"/>
</dbReference>
<reference evidence="10" key="1">
    <citation type="submission" date="2021-02" db="EMBL/GenBank/DDBJ databases">
        <authorList>
            <person name="Nowell W R."/>
        </authorList>
    </citation>
    <scope>NUCLEOTIDE SEQUENCE</scope>
</reference>
<dbReference type="InterPro" id="IPR017452">
    <property type="entry name" value="GPCR_Rhodpsn_7TM"/>
</dbReference>
<evidence type="ECO:0000313" key="12">
    <source>
        <dbReference type="Proteomes" id="UP000663829"/>
    </source>
</evidence>
<dbReference type="AlphaFoldDB" id="A0A813X138"/>
<feature type="transmembrane region" description="Helical" evidence="8">
    <location>
        <begin position="27"/>
        <end position="48"/>
    </location>
</feature>
<evidence type="ECO:0000256" key="5">
    <source>
        <dbReference type="ARBA" id="ARBA00023136"/>
    </source>
</evidence>
<dbReference type="PROSITE" id="PS00237">
    <property type="entry name" value="G_PROTEIN_RECEP_F1_1"/>
    <property type="match status" value="1"/>
</dbReference>
<keyword evidence="12" id="KW-1185">Reference proteome</keyword>
<evidence type="ECO:0000256" key="7">
    <source>
        <dbReference type="RuleBase" id="RU000688"/>
    </source>
</evidence>
<feature type="transmembrane region" description="Helical" evidence="8">
    <location>
        <begin position="140"/>
        <end position="165"/>
    </location>
</feature>
<evidence type="ECO:0000256" key="3">
    <source>
        <dbReference type="ARBA" id="ARBA00022692"/>
    </source>
</evidence>
<evidence type="ECO:0000256" key="6">
    <source>
        <dbReference type="ARBA" id="ARBA00023170"/>
    </source>
</evidence>
<dbReference type="Proteomes" id="UP000681722">
    <property type="component" value="Unassembled WGS sequence"/>
</dbReference>
<accession>A0A813X138</accession>
<proteinExistence type="inferred from homology"/>
<evidence type="ECO:0000256" key="2">
    <source>
        <dbReference type="ARBA" id="ARBA00022475"/>
    </source>
</evidence>
<name>A0A813X138_9BILA</name>
<feature type="transmembrane region" description="Helical" evidence="8">
    <location>
        <begin position="94"/>
        <end position="119"/>
    </location>
</feature>
<dbReference type="InterPro" id="IPR000276">
    <property type="entry name" value="GPCR_Rhodpsn"/>
</dbReference>
<dbReference type="GO" id="GO:0042277">
    <property type="term" value="F:peptide binding"/>
    <property type="evidence" value="ECO:0007669"/>
    <property type="project" value="TreeGrafter"/>
</dbReference>
<comment type="subcellular location">
    <subcellularLocation>
        <location evidence="1">Cell membrane</location>
        <topology evidence="1">Multi-pass membrane protein</topology>
    </subcellularLocation>
</comment>
<organism evidence="10 12">
    <name type="scientific">Didymodactylos carnosus</name>
    <dbReference type="NCBI Taxonomy" id="1234261"/>
    <lineage>
        <taxon>Eukaryota</taxon>
        <taxon>Metazoa</taxon>
        <taxon>Spiralia</taxon>
        <taxon>Gnathifera</taxon>
        <taxon>Rotifera</taxon>
        <taxon>Eurotatoria</taxon>
        <taxon>Bdelloidea</taxon>
        <taxon>Philodinida</taxon>
        <taxon>Philodinidae</taxon>
        <taxon>Didymodactylos</taxon>
    </lineage>
</organism>
<dbReference type="Proteomes" id="UP000663829">
    <property type="component" value="Unassembled WGS sequence"/>
</dbReference>
<evidence type="ECO:0000256" key="1">
    <source>
        <dbReference type="ARBA" id="ARBA00004651"/>
    </source>
</evidence>
<dbReference type="OrthoDB" id="6435638at2759"/>
<dbReference type="PROSITE" id="PS50262">
    <property type="entry name" value="G_PROTEIN_RECEP_F1_2"/>
    <property type="match status" value="1"/>
</dbReference>